<comment type="subcellular location">
    <subcellularLocation>
        <location evidence="1">Nucleus</location>
    </subcellularLocation>
</comment>
<evidence type="ECO:0000313" key="9">
    <source>
        <dbReference type="EMBL" id="KAK0386433.1"/>
    </source>
</evidence>
<dbReference type="PANTHER" id="PTHR46910">
    <property type="entry name" value="TRANSCRIPTION FACTOR PDR1"/>
    <property type="match status" value="1"/>
</dbReference>
<dbReference type="InterPro" id="IPR001138">
    <property type="entry name" value="Zn2Cys6_DnaBD"/>
</dbReference>
<evidence type="ECO:0000256" key="4">
    <source>
        <dbReference type="ARBA" id="ARBA00023125"/>
    </source>
</evidence>
<dbReference type="GO" id="GO:0003677">
    <property type="term" value="F:DNA binding"/>
    <property type="evidence" value="ECO:0007669"/>
    <property type="project" value="UniProtKB-KW"/>
</dbReference>
<evidence type="ECO:0000256" key="3">
    <source>
        <dbReference type="ARBA" id="ARBA00023015"/>
    </source>
</evidence>
<keyword evidence="3" id="KW-0805">Transcription regulation</keyword>
<keyword evidence="10" id="KW-1185">Reference proteome</keyword>
<feature type="region of interest" description="Disordered" evidence="7">
    <location>
        <begin position="100"/>
        <end position="121"/>
    </location>
</feature>
<dbReference type="InterPro" id="IPR050987">
    <property type="entry name" value="AtrR-like"/>
</dbReference>
<keyword evidence="5" id="KW-0804">Transcription</keyword>
<dbReference type="PROSITE" id="PS50048">
    <property type="entry name" value="ZN2_CY6_FUNGAL_2"/>
    <property type="match status" value="1"/>
</dbReference>
<feature type="region of interest" description="Disordered" evidence="7">
    <location>
        <begin position="50"/>
        <end position="71"/>
    </location>
</feature>
<dbReference type="GO" id="GO:0006351">
    <property type="term" value="P:DNA-templated transcription"/>
    <property type="evidence" value="ECO:0007669"/>
    <property type="project" value="InterPro"/>
</dbReference>
<feature type="compositionally biased region" description="Low complexity" evidence="7">
    <location>
        <begin position="100"/>
        <end position="118"/>
    </location>
</feature>
<evidence type="ECO:0000256" key="1">
    <source>
        <dbReference type="ARBA" id="ARBA00004123"/>
    </source>
</evidence>
<sequence length="693" mass="76755">MPDPSNPYYNACDLCFNKKIRCDMLKPQCSNCILYHAECKTTFIRRKSAAPKEQSTISSPPSASPPGQTITGHALENRLTRIESQLQQVLSMEAAYKDLSGSTSSVSPSQLSRSTSPSNQGMRLCCGPGSMPLSWTITPTQQGLNEQLPEKTLTVPPLEDIAHVVDHYFSDTNKVTPLFCQGSFMAMLREFYSNPLSRNRASWAAIQIVLAIGYRAPQGAGMPHEAERAQRANIHLQSAQSVMSHLVTREEDMLGVQVLLGIVLLFLSSSDIKPASIIIGNAVRLVYRLGLHEAESPKHGPAVETEQRARVFWIAYALDRGLSLRTKTPPAIIDDDIDVPLPPSEPMDGAGLIWIPGSNNHISFFRAQVDLAHIEGKIFELLYSVRGAKTRGSERSQRIKHIQILLQQWYNQVPPLFQIENLVSTLEKCGIIHLTQMFHEYQLAVLNLHSMYNPRDQEWICQLSTAATVEGDDFSEAFHRLMAPCRWDYPPPSPEGWEECVSVSRACMKLFHYAFPTENIVWRCICPLFAGTMVLFTNILLHPGHPSATLDQYICNKSMALFERIEPSLGSEGRHGLRNATYDLMRKANAAVEAPCSGTKSSMPATQSVSRGTQETLVDAFHTIVMPTATAYQGFDMSLLSAPGTSFEHPLEEVNFNVGLHAYNQDSMGGMGISTTESVVNMAGFTRYTGGSQ</sequence>
<dbReference type="Gene3D" id="4.10.240.10">
    <property type="entry name" value="Zn(2)-C6 fungal-type DNA-binding domain"/>
    <property type="match status" value="1"/>
</dbReference>
<dbReference type="GO" id="GO:0008270">
    <property type="term" value="F:zinc ion binding"/>
    <property type="evidence" value="ECO:0007669"/>
    <property type="project" value="InterPro"/>
</dbReference>
<organism evidence="9 10">
    <name type="scientific">Sarocladium strictum</name>
    <name type="common">Black bundle disease fungus</name>
    <name type="synonym">Acremonium strictum</name>
    <dbReference type="NCBI Taxonomy" id="5046"/>
    <lineage>
        <taxon>Eukaryota</taxon>
        <taxon>Fungi</taxon>
        <taxon>Dikarya</taxon>
        <taxon>Ascomycota</taxon>
        <taxon>Pezizomycotina</taxon>
        <taxon>Sordariomycetes</taxon>
        <taxon>Hypocreomycetidae</taxon>
        <taxon>Hypocreales</taxon>
        <taxon>Sarocladiaceae</taxon>
        <taxon>Sarocladium</taxon>
    </lineage>
</organism>
<keyword evidence="4" id="KW-0238">DNA-binding</keyword>
<dbReference type="Pfam" id="PF00172">
    <property type="entry name" value="Zn_clus"/>
    <property type="match status" value="1"/>
</dbReference>
<evidence type="ECO:0000256" key="2">
    <source>
        <dbReference type="ARBA" id="ARBA00022723"/>
    </source>
</evidence>
<evidence type="ECO:0000256" key="5">
    <source>
        <dbReference type="ARBA" id="ARBA00023163"/>
    </source>
</evidence>
<accession>A0AA39L6Y6</accession>
<keyword evidence="6" id="KW-0539">Nucleus</keyword>
<dbReference type="CDD" id="cd00067">
    <property type="entry name" value="GAL4"/>
    <property type="match status" value="1"/>
</dbReference>
<evidence type="ECO:0000256" key="6">
    <source>
        <dbReference type="ARBA" id="ARBA00023242"/>
    </source>
</evidence>
<evidence type="ECO:0000256" key="7">
    <source>
        <dbReference type="SAM" id="MobiDB-lite"/>
    </source>
</evidence>
<comment type="caution">
    <text evidence="9">The sequence shown here is derived from an EMBL/GenBank/DDBJ whole genome shotgun (WGS) entry which is preliminary data.</text>
</comment>
<proteinExistence type="predicted"/>
<evidence type="ECO:0000259" key="8">
    <source>
        <dbReference type="PROSITE" id="PS50048"/>
    </source>
</evidence>
<protein>
    <recommendedName>
        <fullName evidence="8">Zn(2)-C6 fungal-type domain-containing protein</fullName>
    </recommendedName>
</protein>
<dbReference type="EMBL" id="JAPDFR010000005">
    <property type="protein sequence ID" value="KAK0386433.1"/>
    <property type="molecule type" value="Genomic_DNA"/>
</dbReference>
<dbReference type="CDD" id="cd12148">
    <property type="entry name" value="fungal_TF_MHR"/>
    <property type="match status" value="1"/>
</dbReference>
<feature type="domain" description="Zn(2)-C6 fungal-type" evidence="8">
    <location>
        <begin position="11"/>
        <end position="41"/>
    </location>
</feature>
<keyword evidence="2" id="KW-0479">Metal-binding</keyword>
<gene>
    <name evidence="9" type="ORF">NLU13_6270</name>
</gene>
<dbReference type="GO" id="GO:0000981">
    <property type="term" value="F:DNA-binding transcription factor activity, RNA polymerase II-specific"/>
    <property type="evidence" value="ECO:0007669"/>
    <property type="project" value="InterPro"/>
</dbReference>
<dbReference type="Pfam" id="PF04082">
    <property type="entry name" value="Fungal_trans"/>
    <property type="match status" value="1"/>
</dbReference>
<dbReference type="InterPro" id="IPR007219">
    <property type="entry name" value="XnlR_reg_dom"/>
</dbReference>
<dbReference type="InterPro" id="IPR036864">
    <property type="entry name" value="Zn2-C6_fun-type_DNA-bd_sf"/>
</dbReference>
<dbReference type="AlphaFoldDB" id="A0AA39L6Y6"/>
<dbReference type="SMART" id="SM00906">
    <property type="entry name" value="Fungal_trans"/>
    <property type="match status" value="1"/>
</dbReference>
<dbReference type="SUPFAM" id="SSF57701">
    <property type="entry name" value="Zn2/Cys6 DNA-binding domain"/>
    <property type="match status" value="1"/>
</dbReference>
<dbReference type="GO" id="GO:0005634">
    <property type="term" value="C:nucleus"/>
    <property type="evidence" value="ECO:0007669"/>
    <property type="project" value="UniProtKB-SubCell"/>
</dbReference>
<evidence type="ECO:0000313" key="10">
    <source>
        <dbReference type="Proteomes" id="UP001175261"/>
    </source>
</evidence>
<dbReference type="SMART" id="SM00066">
    <property type="entry name" value="GAL4"/>
    <property type="match status" value="1"/>
</dbReference>
<dbReference type="PANTHER" id="PTHR46910:SF37">
    <property type="entry name" value="ZN(II)2CYS6 TRANSCRIPTION FACTOR (EUROFUNG)"/>
    <property type="match status" value="1"/>
</dbReference>
<reference evidence="9" key="1">
    <citation type="submission" date="2022-10" db="EMBL/GenBank/DDBJ databases">
        <title>Determination and structural analysis of whole genome sequence of Sarocladium strictum F4-1.</title>
        <authorList>
            <person name="Hu L."/>
            <person name="Jiang Y."/>
        </authorList>
    </citation>
    <scope>NUCLEOTIDE SEQUENCE</scope>
    <source>
        <strain evidence="9">F4-1</strain>
    </source>
</reference>
<dbReference type="Proteomes" id="UP001175261">
    <property type="component" value="Unassembled WGS sequence"/>
</dbReference>
<name>A0AA39L6Y6_SARSR</name>